<dbReference type="EMBL" id="CALYLK010000138">
    <property type="protein sequence ID" value="CAH8240857.1"/>
    <property type="molecule type" value="Genomic_DNA"/>
</dbReference>
<accession>A0ABM9FTQ7</accession>
<evidence type="ECO:0000256" key="1">
    <source>
        <dbReference type="ARBA" id="ARBA00022555"/>
    </source>
</evidence>
<dbReference type="PANTHER" id="PTHR43453:SF1">
    <property type="entry name" value="TRNA_RRNA METHYLTRANSFERASE SPOU TYPE DOMAIN-CONTAINING PROTEIN"/>
    <property type="match status" value="1"/>
</dbReference>
<comment type="similarity">
    <text evidence="7">Belongs to the class IV-like SAM-binding methyltransferase superfamily. RNA methyltransferase TrmH family.</text>
</comment>
<keyword evidence="5 7" id="KW-0819">tRNA processing</keyword>
<dbReference type="Gene3D" id="3.40.1280.10">
    <property type="match status" value="1"/>
</dbReference>
<evidence type="ECO:0000259" key="9">
    <source>
        <dbReference type="Pfam" id="PF12105"/>
    </source>
</evidence>
<sequence>MHSKCDVERTKDQNVPLMLMLKGIFISIQAKFFMNIERYQRIQQVLKARQPDLTLCLEEVHKPNNVSAVIRTADATGLHKIHAVWPDKKMRTLAHTSAGARNWVEVDTHDTIGDAVSELKNQGMQVLVTHLSDSAVDFREIDYTKPTAIILGGEKNGITQQALDLADQDIIIPMVGMVQSLNVSVASALILYEAQRQRQAAGMYDREKSLLPEQTIQRIIFERGHPVLAKVAKRKGLPYPELDHVGQIVADEAWWQAMQSK</sequence>
<dbReference type="InterPro" id="IPR022724">
    <property type="entry name" value="rRNA_MeTrfase_SpoU_C"/>
</dbReference>
<evidence type="ECO:0000256" key="5">
    <source>
        <dbReference type="ARBA" id="ARBA00022694"/>
    </source>
</evidence>
<dbReference type="SUPFAM" id="SSF75217">
    <property type="entry name" value="alpha/beta knot"/>
    <property type="match status" value="1"/>
</dbReference>
<dbReference type="InterPro" id="IPR029026">
    <property type="entry name" value="tRNA_m1G_MTases_N"/>
</dbReference>
<keyword evidence="3 7" id="KW-0808">Transferase</keyword>
<feature type="domain" description="RNA methyltransferase SpoU/TrmH type C-terminal" evidence="9">
    <location>
        <begin position="196"/>
        <end position="251"/>
    </location>
</feature>
<organism evidence="10 11">
    <name type="scientific">Vibrio aestuarianus</name>
    <dbReference type="NCBI Taxonomy" id="28171"/>
    <lineage>
        <taxon>Bacteria</taxon>
        <taxon>Pseudomonadati</taxon>
        <taxon>Pseudomonadota</taxon>
        <taxon>Gammaproteobacteria</taxon>
        <taxon>Vibrionales</taxon>
        <taxon>Vibrionaceae</taxon>
        <taxon>Vibrio</taxon>
    </lineage>
</organism>
<dbReference type="EC" id="2.1.1.34" evidence="7"/>
<name>A0ABM9FTQ7_9VIBR</name>
<evidence type="ECO:0000256" key="3">
    <source>
        <dbReference type="ARBA" id="ARBA00022679"/>
    </source>
</evidence>
<keyword evidence="4 7" id="KW-0949">S-adenosyl-L-methionine</keyword>
<dbReference type="CDD" id="cd18092">
    <property type="entry name" value="SpoU-like_TrmH"/>
    <property type="match status" value="1"/>
</dbReference>
<keyword evidence="2 7" id="KW-0489">Methyltransferase</keyword>
<evidence type="ECO:0000313" key="10">
    <source>
        <dbReference type="EMBL" id="CAH8240857.1"/>
    </source>
</evidence>
<comment type="function">
    <text evidence="7">Catalyzes the 2'-O methylation of guanosine at position 18 in tRNA.</text>
</comment>
<evidence type="ECO:0000256" key="7">
    <source>
        <dbReference type="HAMAP-Rule" id="MF_02060"/>
    </source>
</evidence>
<comment type="caution">
    <text evidence="10">The sequence shown here is derived from an EMBL/GenBank/DDBJ whole genome shotgun (WGS) entry which is preliminary data.</text>
</comment>
<evidence type="ECO:0000256" key="2">
    <source>
        <dbReference type="ARBA" id="ARBA00022603"/>
    </source>
</evidence>
<dbReference type="GO" id="GO:0141100">
    <property type="term" value="F:tRNA (guanine(18)-2'-O)-methyltransferase activity"/>
    <property type="evidence" value="ECO:0007669"/>
    <property type="project" value="UniProtKB-EC"/>
</dbReference>
<reference evidence="10" key="1">
    <citation type="submission" date="2022-06" db="EMBL/GenBank/DDBJ databases">
        <authorList>
            <person name="Goudenege D."/>
            <person name="Le Roux F."/>
        </authorList>
    </citation>
    <scope>NUCLEOTIDE SEQUENCE</scope>
    <source>
        <strain evidence="10">12-063</strain>
    </source>
</reference>
<dbReference type="HAMAP" id="MF_02060">
    <property type="entry name" value="tRNA_methyltr_TrmH"/>
    <property type="match status" value="1"/>
</dbReference>
<comment type="caution">
    <text evidence="7">Lacks conserved residue(s) required for the propagation of feature annotation.</text>
</comment>
<dbReference type="Pfam" id="PF00588">
    <property type="entry name" value="SpoU_methylase"/>
    <property type="match status" value="1"/>
</dbReference>
<evidence type="ECO:0000256" key="4">
    <source>
        <dbReference type="ARBA" id="ARBA00022691"/>
    </source>
</evidence>
<comment type="catalytic activity">
    <reaction evidence="7">
        <text>guanosine(18) in tRNA + S-adenosyl-L-methionine = 2'-O-methylguanosine(18) in tRNA + S-adenosyl-L-homocysteine + H(+)</text>
        <dbReference type="Rhea" id="RHEA:20077"/>
        <dbReference type="Rhea" id="RHEA-COMP:10190"/>
        <dbReference type="Rhea" id="RHEA-COMP:10192"/>
        <dbReference type="ChEBI" id="CHEBI:15378"/>
        <dbReference type="ChEBI" id="CHEBI:57856"/>
        <dbReference type="ChEBI" id="CHEBI:59789"/>
        <dbReference type="ChEBI" id="CHEBI:74269"/>
        <dbReference type="ChEBI" id="CHEBI:74445"/>
        <dbReference type="EC" id="2.1.1.34"/>
    </reaction>
</comment>
<feature type="binding site" evidence="7">
    <location>
        <position position="172"/>
    </location>
    <ligand>
        <name>S-adenosyl-L-methionine</name>
        <dbReference type="ChEBI" id="CHEBI:59789"/>
    </ligand>
</feature>
<keyword evidence="1 7" id="KW-0820">tRNA-binding</keyword>
<dbReference type="InterPro" id="IPR033671">
    <property type="entry name" value="TrmH"/>
</dbReference>
<dbReference type="InterPro" id="IPR001537">
    <property type="entry name" value="SpoU_MeTrfase"/>
</dbReference>
<evidence type="ECO:0000256" key="6">
    <source>
        <dbReference type="ARBA" id="ARBA00022884"/>
    </source>
</evidence>
<keyword evidence="11" id="KW-1185">Reference proteome</keyword>
<dbReference type="NCBIfam" id="NF008295">
    <property type="entry name" value="PRK11081.1"/>
    <property type="match status" value="1"/>
</dbReference>
<dbReference type="InterPro" id="IPR029028">
    <property type="entry name" value="Alpha/beta_knot_MTases"/>
</dbReference>
<protein>
    <recommendedName>
        <fullName evidence="7">tRNA (guanosine(18)-2'-O)-methyltransferase</fullName>
        <ecNumber evidence="7">2.1.1.34</ecNumber>
    </recommendedName>
    <alternativeName>
        <fullName evidence="7">tRNA [Gm18] methyltransferase</fullName>
    </alternativeName>
</protein>
<dbReference type="GO" id="GO:0032259">
    <property type="term" value="P:methylation"/>
    <property type="evidence" value="ECO:0007669"/>
    <property type="project" value="UniProtKB-KW"/>
</dbReference>
<keyword evidence="6 7" id="KW-0694">RNA-binding</keyword>
<feature type="binding site" evidence="7">
    <location>
        <position position="181"/>
    </location>
    <ligand>
        <name>S-adenosyl-L-methionine</name>
        <dbReference type="ChEBI" id="CHEBI:59789"/>
    </ligand>
</feature>
<feature type="binding site" evidence="7">
    <location>
        <position position="129"/>
    </location>
    <ligand>
        <name>S-adenosyl-L-methionine</name>
        <dbReference type="ChEBI" id="CHEBI:59789"/>
    </ligand>
</feature>
<evidence type="ECO:0000259" key="8">
    <source>
        <dbReference type="Pfam" id="PF00588"/>
    </source>
</evidence>
<dbReference type="Pfam" id="PF12105">
    <property type="entry name" value="SpoU_methylas_C"/>
    <property type="match status" value="1"/>
</dbReference>
<proteinExistence type="inferred from homology"/>
<dbReference type="PANTHER" id="PTHR43453">
    <property type="entry name" value="RRNA METHYLASE-LIKE"/>
    <property type="match status" value="1"/>
</dbReference>
<evidence type="ECO:0000313" key="11">
    <source>
        <dbReference type="Proteomes" id="UP001152658"/>
    </source>
</evidence>
<dbReference type="Proteomes" id="UP001152658">
    <property type="component" value="Unassembled WGS sequence"/>
</dbReference>
<gene>
    <name evidence="7 10" type="primary">trmH</name>
    <name evidence="10" type="ORF">VAE063_970014</name>
</gene>
<feature type="domain" description="tRNA/rRNA methyltransferase SpoU type" evidence="8">
    <location>
        <begin position="53"/>
        <end position="192"/>
    </location>
</feature>